<proteinExistence type="predicted"/>
<feature type="chain" id="PRO_5005330703" evidence="2">
    <location>
        <begin position="25"/>
        <end position="126"/>
    </location>
</feature>
<feature type="compositionally biased region" description="Basic and acidic residues" evidence="1">
    <location>
        <begin position="98"/>
        <end position="108"/>
    </location>
</feature>
<organism evidence="3 4">
    <name type="scientific">Strongyloides venezuelensis</name>
    <name type="common">Threadworm</name>
    <dbReference type="NCBI Taxonomy" id="75913"/>
    <lineage>
        <taxon>Eukaryota</taxon>
        <taxon>Metazoa</taxon>
        <taxon>Ecdysozoa</taxon>
        <taxon>Nematoda</taxon>
        <taxon>Chromadorea</taxon>
        <taxon>Rhabditida</taxon>
        <taxon>Tylenchina</taxon>
        <taxon>Panagrolaimomorpha</taxon>
        <taxon>Strongyloidoidea</taxon>
        <taxon>Strongyloididae</taxon>
        <taxon>Strongyloides</taxon>
    </lineage>
</organism>
<name>A0A0K0G3Q5_STRVS</name>
<dbReference type="WBParaSite" id="SVE_1936200.1">
    <property type="protein sequence ID" value="SVE_1936200.1"/>
    <property type="gene ID" value="SVE_1936200"/>
</dbReference>
<reference evidence="4" key="2">
    <citation type="submission" date="2015-08" db="UniProtKB">
        <authorList>
            <consortium name="WormBaseParasite"/>
        </authorList>
    </citation>
    <scope>IDENTIFICATION</scope>
</reference>
<sequence>MILLFLFLSIFLAVFKCSFKKSDRQQPPTLKTQVAKTETQVPKTDNQVKTEASAIKKVAKCVNDATFIKKINPPQNPYEEQVTQKSISVKLKHDDDTLKNVESLRPDEPSTVTNLTTHVDKESTKG</sequence>
<keyword evidence="2" id="KW-0732">Signal</keyword>
<feature type="region of interest" description="Disordered" evidence="1">
    <location>
        <begin position="98"/>
        <end position="126"/>
    </location>
</feature>
<feature type="signal peptide" evidence="2">
    <location>
        <begin position="1"/>
        <end position="24"/>
    </location>
</feature>
<reference evidence="3" key="1">
    <citation type="submission" date="2014-07" db="EMBL/GenBank/DDBJ databases">
        <authorList>
            <person name="Martin A.A"/>
            <person name="De Silva N."/>
        </authorList>
    </citation>
    <scope>NUCLEOTIDE SEQUENCE</scope>
</reference>
<dbReference type="AlphaFoldDB" id="A0A0K0G3Q5"/>
<evidence type="ECO:0000256" key="2">
    <source>
        <dbReference type="SAM" id="SignalP"/>
    </source>
</evidence>
<evidence type="ECO:0000313" key="4">
    <source>
        <dbReference type="WBParaSite" id="SVE_1936200.1"/>
    </source>
</evidence>
<dbReference type="Proteomes" id="UP000035680">
    <property type="component" value="Unassembled WGS sequence"/>
</dbReference>
<evidence type="ECO:0000313" key="3">
    <source>
        <dbReference type="Proteomes" id="UP000035680"/>
    </source>
</evidence>
<protein>
    <submittedName>
        <fullName evidence="4">Uncharacterized protein</fullName>
    </submittedName>
</protein>
<keyword evidence="3" id="KW-1185">Reference proteome</keyword>
<evidence type="ECO:0000256" key="1">
    <source>
        <dbReference type="SAM" id="MobiDB-lite"/>
    </source>
</evidence>
<accession>A0A0K0G3Q5</accession>